<sequence>MWLSDVQKIGVGLTGFGVVFTFLGVILFFDAGLIAIGNVSDAIMFLAGVTLIIGVQKSVYFFTRPGKIRGSVCFFFGILLVLVKWPIIGLLVETFGFINLFGSSVASGNASADVNQDREQEILRLGEQYKNERKPQELSQLIRNSRDLLGSLPKAKSTKIIKTLIEHFAQIPNSLDLQIEMCKETVEWSKQEKRLFLK</sequence>
<evidence type="ECO:0000256" key="4">
    <source>
        <dbReference type="ARBA" id="ARBA00023034"/>
    </source>
</evidence>
<feature type="non-terminal residue" evidence="9">
    <location>
        <position position="1"/>
    </location>
</feature>
<dbReference type="InterPro" id="IPR040773">
    <property type="entry name" value="Rpn6_N"/>
</dbReference>
<comment type="subcellular location">
    <subcellularLocation>
        <location evidence="1">Golgi apparatus membrane</location>
        <topology evidence="1">Multi-pass membrane protein</topology>
    </subcellularLocation>
</comment>
<dbReference type="Proteomes" id="UP001150569">
    <property type="component" value="Unassembled WGS sequence"/>
</dbReference>
<dbReference type="GO" id="GO:0042147">
    <property type="term" value="P:retrograde transport, endosome to Golgi"/>
    <property type="evidence" value="ECO:0007669"/>
    <property type="project" value="InterPro"/>
</dbReference>
<keyword evidence="2 7" id="KW-0812">Transmembrane</keyword>
<dbReference type="GO" id="GO:0005829">
    <property type="term" value="C:cytosol"/>
    <property type="evidence" value="ECO:0007669"/>
    <property type="project" value="GOC"/>
</dbReference>
<evidence type="ECO:0000256" key="3">
    <source>
        <dbReference type="ARBA" id="ARBA00022989"/>
    </source>
</evidence>
<feature type="transmembrane region" description="Helical" evidence="7">
    <location>
        <begin position="42"/>
        <end position="62"/>
    </location>
</feature>
<keyword evidence="4" id="KW-0333">Golgi apparatus</keyword>
<dbReference type="PANTHER" id="PTHR21493:SF9">
    <property type="entry name" value="GOLGI TRANSPORT PROTEIN 1-RELATED"/>
    <property type="match status" value="1"/>
</dbReference>
<dbReference type="GO" id="GO:0000139">
    <property type="term" value="C:Golgi membrane"/>
    <property type="evidence" value="ECO:0007669"/>
    <property type="project" value="UniProtKB-SubCell"/>
</dbReference>
<dbReference type="Pfam" id="PF18055">
    <property type="entry name" value="RPN6_N"/>
    <property type="match status" value="1"/>
</dbReference>
<evidence type="ECO:0000256" key="1">
    <source>
        <dbReference type="ARBA" id="ARBA00004653"/>
    </source>
</evidence>
<dbReference type="PANTHER" id="PTHR21493">
    <property type="entry name" value="CGI-141-RELATED/LIPASE CONTAINING PROTEIN"/>
    <property type="match status" value="1"/>
</dbReference>
<dbReference type="Pfam" id="PF04178">
    <property type="entry name" value="Got1"/>
    <property type="match status" value="1"/>
</dbReference>
<protein>
    <submittedName>
        <fullName evidence="9">Golgi Transport</fullName>
    </submittedName>
</protein>
<feature type="domain" description="26S proteasome regulatory subunit Rpn6 N-terminal" evidence="8">
    <location>
        <begin position="110"/>
        <end position="198"/>
    </location>
</feature>
<evidence type="ECO:0000313" key="10">
    <source>
        <dbReference type="Proteomes" id="UP001150569"/>
    </source>
</evidence>
<organism evidence="9 10">
    <name type="scientific">Tieghemiomyces parasiticus</name>
    <dbReference type="NCBI Taxonomy" id="78921"/>
    <lineage>
        <taxon>Eukaryota</taxon>
        <taxon>Fungi</taxon>
        <taxon>Fungi incertae sedis</taxon>
        <taxon>Zoopagomycota</taxon>
        <taxon>Kickxellomycotina</taxon>
        <taxon>Dimargaritomycetes</taxon>
        <taxon>Dimargaritales</taxon>
        <taxon>Dimargaritaceae</taxon>
        <taxon>Tieghemiomyces</taxon>
    </lineage>
</organism>
<accession>A0A9W8DSW5</accession>
<evidence type="ECO:0000256" key="5">
    <source>
        <dbReference type="ARBA" id="ARBA00023136"/>
    </source>
</evidence>
<keyword evidence="3 7" id="KW-1133">Transmembrane helix</keyword>
<keyword evidence="5 7" id="KW-0472">Membrane</keyword>
<gene>
    <name evidence="9" type="primary">GOT1_2</name>
    <name evidence="9" type="ORF">IWQ60_007927</name>
</gene>
<name>A0A9W8DSW5_9FUNG</name>
<proteinExistence type="inferred from homology"/>
<dbReference type="InterPro" id="IPR007305">
    <property type="entry name" value="Vesicle_transpt_Got1/SFT2"/>
</dbReference>
<feature type="transmembrane region" description="Helical" evidence="7">
    <location>
        <begin position="12"/>
        <end position="36"/>
    </location>
</feature>
<dbReference type="OrthoDB" id="204784at2759"/>
<evidence type="ECO:0000259" key="8">
    <source>
        <dbReference type="Pfam" id="PF18055"/>
    </source>
</evidence>
<dbReference type="GO" id="GO:0006888">
    <property type="term" value="P:endoplasmic reticulum to Golgi vesicle-mediated transport"/>
    <property type="evidence" value="ECO:0007669"/>
    <property type="project" value="InterPro"/>
</dbReference>
<comment type="similarity">
    <text evidence="6">Belongs to the GOT1 family.</text>
</comment>
<evidence type="ECO:0000256" key="6">
    <source>
        <dbReference type="ARBA" id="ARBA00025799"/>
    </source>
</evidence>
<dbReference type="AlphaFoldDB" id="A0A9W8DSW5"/>
<evidence type="ECO:0000313" key="9">
    <source>
        <dbReference type="EMBL" id="KAJ1916966.1"/>
    </source>
</evidence>
<reference evidence="9" key="1">
    <citation type="submission" date="2022-07" db="EMBL/GenBank/DDBJ databases">
        <title>Phylogenomic reconstructions and comparative analyses of Kickxellomycotina fungi.</title>
        <authorList>
            <person name="Reynolds N.K."/>
            <person name="Stajich J.E."/>
            <person name="Barry K."/>
            <person name="Grigoriev I.V."/>
            <person name="Crous P."/>
            <person name="Smith M.E."/>
        </authorList>
    </citation>
    <scope>NUCLEOTIDE SEQUENCE</scope>
    <source>
        <strain evidence="9">RSA 861</strain>
    </source>
</reference>
<dbReference type="Gene3D" id="1.25.40.570">
    <property type="match status" value="1"/>
</dbReference>
<evidence type="ECO:0000256" key="2">
    <source>
        <dbReference type="ARBA" id="ARBA00022692"/>
    </source>
</evidence>
<dbReference type="EMBL" id="JANBPT010000561">
    <property type="protein sequence ID" value="KAJ1916966.1"/>
    <property type="molecule type" value="Genomic_DNA"/>
</dbReference>
<evidence type="ECO:0000256" key="7">
    <source>
        <dbReference type="SAM" id="Phobius"/>
    </source>
</evidence>
<comment type="caution">
    <text evidence="9">The sequence shown here is derived from an EMBL/GenBank/DDBJ whole genome shotgun (WGS) entry which is preliminary data.</text>
</comment>
<keyword evidence="10" id="KW-1185">Reference proteome</keyword>
<feature type="transmembrane region" description="Helical" evidence="7">
    <location>
        <begin position="74"/>
        <end position="98"/>
    </location>
</feature>
<dbReference type="InterPro" id="IPR045176">
    <property type="entry name" value="Got1"/>
</dbReference>